<feature type="region of interest" description="Disordered" evidence="7">
    <location>
        <begin position="329"/>
        <end position="353"/>
    </location>
</feature>
<feature type="compositionally biased region" description="Low complexity" evidence="7">
    <location>
        <begin position="1457"/>
        <end position="1475"/>
    </location>
</feature>
<dbReference type="Pfam" id="PF11732">
    <property type="entry name" value="Thoc2"/>
    <property type="match status" value="1"/>
</dbReference>
<dbReference type="InterPro" id="IPR040007">
    <property type="entry name" value="Tho2"/>
</dbReference>
<sequence length="1522" mass="175390">MILADQLKEDEIKSQLIESIWRSIDGQLKQEQLVSFLNEKKELHGKHFVSLLADVISLIGSIKEHACLAYGCMCSIQRTAFSKWLLIGSFVASTKQQVQISSSETDTNPVDKRDKFYSLLQSIRPIVGDDMLKERLEIETLESLKLIAKKEVFNQKYIKIKTRLFYKQQKFNLLREESEGYSKLISELGQSALDSKLLESIQSLIGCFNLDPNRVLDIILESFENNPQMYDTFLALLKHYKADDDTICQIIGFKYQSLHQMNQNSDEQPSSDSLYLVTSYLLKHRLIDLNDLLPHLYPTEQQIAKSYKEDFEAARQYSKRLTSINLSESTGNESVSSQLDDAPTSKSSANITSVQVSSSVQQQIKDYKETKKLENQKINLLKNLISIGDFKNAVKLIENLPQWYLALHVDQSKSICKSIDRLFIDKMYKKYNLLSKYMRTKLLNDAKSNEVSPCEILEEFINVILPILLSLGPSLAYDSILFTKLIRICISFMDSKKFTVTNGHKESTPSPDEEQEVKKVDSSQLLKQLDKIELEFYNQIYTLLNEIFLPSLSMIQMNPCLAIELWNLMKLFPYEMRYNLYNNWRLSTYKHFPLLIRARADCQEKIKYLLKRLTKENVKIHGRQIGKLSHNNPIIVCDYILAQIQRFDNFILPVVESLKFMTPLSYDVLSFSIIVALSDPDKDKMKHDSTNISSWLQSIANFCALTFKKYPIELIAMIQYVIDQLKMKKSHDLLILQEIVQKMSGIEVLSEVNDLQLEAMAGGDLLRQEAGYFNPIRNIKKCANRLKEALADHGLILPLCILLSQQRDYIVFQDAEERQKQMFLPESEKTHLKLIGSFYDQSQDSLVQFSQFLSSTLTTEEYIHIFPKIDELVQDYHVSPDIAFFLSRPMYSHHIQSKYDEFRRVDRNNKSADKPSKTQRYLESIEHVMQPVIDLAKSLHPTKIWEDISPLFYTTFWTLSMSDCYVPSSAYEKQRASLKQKLNALDDNMDLTSTKKKKEKEKLNIMLEKLNEEESKQKDHVLHVRARFEKEKDFWFPQKSKTKNETITVFLQLCIFSRCLFTQIDAFYCSKFIQIIHSLKTPNFSTIICYDRIFSDISYSIGSLTDNEARRYGRFLLGLLETVMTWHSDPAIFEAECANYPGFLTVFRNAASTTSSSNKQEPLDYENFRHVCHKWHYKLTKSFIVCLESEEYLQMRNSLIILTKILPFYPKLTAFCSALEKRVEKIKQIEKEKRQDIFTLASAYQGLMKQRKHLMVDESKFHLKEQVEKTKSEFKQPLPTQNGTKANPTSSQAKKESVSVKKETSQTNGKSGSEKPPSPKKTEESKLNGSVTSTKVSSKRTSASPLPLTPTKNGNANENQVYSPTSSVSSDDLPVSSPRRAQHSRSQSPSLGGSREQKVKRVKTEDGSVSKAKSSRERDRIEIKESGKKEHRKREHSSDLSDVQHKRSKSDEKSKKTSSSSSSQVSSQQNQSSSKRSSKKHDEEYSSSSQSSSQGSQSKKTDDKHRDERRISSSSSYYKDKK</sequence>
<evidence type="ECO:0000256" key="6">
    <source>
        <dbReference type="SAM" id="Coils"/>
    </source>
</evidence>
<comment type="caution">
    <text evidence="11">The sequence shown here is derived from an EMBL/GenBank/DDBJ whole genome shotgun (WGS) entry which is preliminary data.</text>
</comment>
<evidence type="ECO:0000256" key="1">
    <source>
        <dbReference type="ARBA" id="ARBA00004123"/>
    </source>
</evidence>
<dbReference type="GO" id="GO:0003729">
    <property type="term" value="F:mRNA binding"/>
    <property type="evidence" value="ECO:0007669"/>
    <property type="project" value="TreeGrafter"/>
</dbReference>
<feature type="domain" description="THO complex subunitTHOC2 N-terminal" evidence="9">
    <location>
        <begin position="625"/>
        <end position="700"/>
    </location>
</feature>
<evidence type="ECO:0000313" key="11">
    <source>
        <dbReference type="EMBL" id="RNA04512.1"/>
    </source>
</evidence>
<evidence type="ECO:0000259" key="8">
    <source>
        <dbReference type="Pfam" id="PF11262"/>
    </source>
</evidence>
<evidence type="ECO:0000259" key="10">
    <source>
        <dbReference type="Pfam" id="PF16134"/>
    </source>
</evidence>
<dbReference type="GO" id="GO:0006397">
    <property type="term" value="P:mRNA processing"/>
    <property type="evidence" value="ECO:0007669"/>
    <property type="project" value="InterPro"/>
</dbReference>
<organism evidence="11 12">
    <name type="scientific">Brachionus plicatilis</name>
    <name type="common">Marine rotifer</name>
    <name type="synonym">Brachionus muelleri</name>
    <dbReference type="NCBI Taxonomy" id="10195"/>
    <lineage>
        <taxon>Eukaryota</taxon>
        <taxon>Metazoa</taxon>
        <taxon>Spiralia</taxon>
        <taxon>Gnathifera</taxon>
        <taxon>Rotifera</taxon>
        <taxon>Eurotatoria</taxon>
        <taxon>Monogononta</taxon>
        <taxon>Pseudotrocha</taxon>
        <taxon>Ploima</taxon>
        <taxon>Brachionidae</taxon>
        <taxon>Brachionus</taxon>
    </lineage>
</organism>
<comment type="similarity">
    <text evidence="2">Belongs to the THOC2 family.</text>
</comment>
<evidence type="ECO:0000256" key="5">
    <source>
        <dbReference type="ARBA" id="ARBA00047033"/>
    </source>
</evidence>
<dbReference type="InterPro" id="IPR032302">
    <property type="entry name" value="THOC2_N"/>
</dbReference>
<feature type="compositionally biased region" description="Low complexity" evidence="7">
    <location>
        <begin position="1512"/>
        <end position="1522"/>
    </location>
</feature>
<feature type="compositionally biased region" description="Polar residues" evidence="7">
    <location>
        <begin position="329"/>
        <end position="352"/>
    </location>
</feature>
<feature type="compositionally biased region" description="Basic and acidic residues" evidence="7">
    <location>
        <begin position="1436"/>
        <end position="1455"/>
    </location>
</feature>
<feature type="compositionally biased region" description="Low complexity" evidence="7">
    <location>
        <begin position="1330"/>
        <end position="1344"/>
    </location>
</feature>
<keyword evidence="12" id="KW-1185">Reference proteome</keyword>
<feature type="compositionally biased region" description="Basic and acidic residues" evidence="7">
    <location>
        <begin position="1293"/>
        <end position="1304"/>
    </location>
</feature>
<dbReference type="EMBL" id="REGN01008077">
    <property type="protein sequence ID" value="RNA04512.1"/>
    <property type="molecule type" value="Genomic_DNA"/>
</dbReference>
<evidence type="ECO:0000256" key="3">
    <source>
        <dbReference type="ARBA" id="ARBA00019596"/>
    </source>
</evidence>
<feature type="coiled-coil region" evidence="6">
    <location>
        <begin position="968"/>
        <end position="1020"/>
    </location>
</feature>
<feature type="compositionally biased region" description="Low complexity" evidence="7">
    <location>
        <begin position="1486"/>
        <end position="1498"/>
    </location>
</feature>
<evidence type="ECO:0000256" key="2">
    <source>
        <dbReference type="ARBA" id="ARBA00007857"/>
    </source>
</evidence>
<dbReference type="InterPro" id="IPR021418">
    <property type="entry name" value="THO_THOC2_C"/>
</dbReference>
<feature type="compositionally biased region" description="Polar residues" evidence="7">
    <location>
        <begin position="1350"/>
        <end position="1362"/>
    </location>
</feature>
<dbReference type="Pfam" id="PF16134">
    <property type="entry name" value="THOC2_N"/>
    <property type="match status" value="2"/>
</dbReference>
<evidence type="ECO:0000256" key="4">
    <source>
        <dbReference type="ARBA" id="ARBA00023242"/>
    </source>
</evidence>
<feature type="domain" description="THO complex subunitTHOC2 C-terminal" evidence="8">
    <location>
        <begin position="945"/>
        <end position="1247"/>
    </location>
</feature>
<evidence type="ECO:0000259" key="9">
    <source>
        <dbReference type="Pfam" id="PF11732"/>
    </source>
</evidence>
<dbReference type="GO" id="GO:0000445">
    <property type="term" value="C:THO complex part of transcription export complex"/>
    <property type="evidence" value="ECO:0007669"/>
    <property type="project" value="TreeGrafter"/>
</dbReference>
<dbReference type="OrthoDB" id="29024at2759"/>
<evidence type="ECO:0000256" key="7">
    <source>
        <dbReference type="SAM" id="MobiDB-lite"/>
    </source>
</evidence>
<gene>
    <name evidence="11" type="ORF">BpHYR1_015580</name>
</gene>
<feature type="region of interest" description="Disordered" evidence="7">
    <location>
        <begin position="1267"/>
        <end position="1522"/>
    </location>
</feature>
<dbReference type="STRING" id="10195.A0A3M7PZ94"/>
<dbReference type="PANTHER" id="PTHR21597:SF0">
    <property type="entry name" value="THO COMPLEX SUBUNIT 2"/>
    <property type="match status" value="1"/>
</dbReference>
<dbReference type="PANTHER" id="PTHR21597">
    <property type="entry name" value="THO2 PROTEIN"/>
    <property type="match status" value="1"/>
</dbReference>
<comment type="subcellular location">
    <subcellularLocation>
        <location evidence="1">Nucleus</location>
    </subcellularLocation>
</comment>
<reference evidence="11 12" key="1">
    <citation type="journal article" date="2018" name="Sci. Rep.">
        <title>Genomic signatures of local adaptation to the degree of environmental predictability in rotifers.</title>
        <authorList>
            <person name="Franch-Gras L."/>
            <person name="Hahn C."/>
            <person name="Garcia-Roger E.M."/>
            <person name="Carmona M.J."/>
            <person name="Serra M."/>
            <person name="Gomez A."/>
        </authorList>
    </citation>
    <scope>NUCLEOTIDE SEQUENCE [LARGE SCALE GENOMIC DNA]</scope>
    <source>
        <strain evidence="11">HYR1</strain>
    </source>
</reference>
<dbReference type="Proteomes" id="UP000276133">
    <property type="component" value="Unassembled WGS sequence"/>
</dbReference>
<keyword evidence="4" id="KW-0539">Nucleus</keyword>
<feature type="compositionally biased region" description="Polar residues" evidence="7">
    <location>
        <begin position="1278"/>
        <end position="1292"/>
    </location>
</feature>
<evidence type="ECO:0000313" key="12">
    <source>
        <dbReference type="Proteomes" id="UP000276133"/>
    </source>
</evidence>
<feature type="compositionally biased region" description="Low complexity" evidence="7">
    <location>
        <begin position="1363"/>
        <end position="1378"/>
    </location>
</feature>
<feature type="domain" description="THO complex subunit 2 N-terminal" evidence="10">
    <location>
        <begin position="448"/>
        <end position="623"/>
    </location>
</feature>
<keyword evidence="6" id="KW-0175">Coiled coil</keyword>
<accession>A0A3M7PZ94</accession>
<dbReference type="GO" id="GO:0006406">
    <property type="term" value="P:mRNA export from nucleus"/>
    <property type="evidence" value="ECO:0007669"/>
    <property type="project" value="InterPro"/>
</dbReference>
<protein>
    <recommendedName>
        <fullName evidence="3">THO complex subunit 2</fullName>
    </recommendedName>
</protein>
<feature type="domain" description="THO complex subunit 2 N-terminal" evidence="10">
    <location>
        <begin position="6"/>
        <end position="438"/>
    </location>
</feature>
<feature type="compositionally biased region" description="Basic and acidic residues" evidence="7">
    <location>
        <begin position="1395"/>
        <end position="1428"/>
    </location>
</feature>
<dbReference type="Pfam" id="PF11262">
    <property type="entry name" value="Tho2"/>
    <property type="match status" value="1"/>
</dbReference>
<proteinExistence type="inferred from homology"/>
<name>A0A3M7PZ94_BRAPC</name>
<comment type="subunit">
    <text evidence="5">Component of the THO subcomplex, which is composed of THOC1, THOC2, THOC3, THOC5, THOC6 and THOC7. The THO subcomplex interacts with DDX39B to form the THO-DDX39B complex which multimerizes into a 28-subunit tetrameric assembly. Component of the transcription/export (TREX) complex at least composed of ALYREF/THOC4, DDX39B, SARNP/CIP29, CHTOP and the THO subcomplex; in the complex interacts with THOC1, THOC3, THOC5, THOC7 and DDX39B. TREX seems to have a dynamic structure involving ATP-dependent remodeling. Interacts with POLDIP3 and ZC3H11A.</text>
</comment>
<feature type="compositionally biased region" description="Basic and acidic residues" evidence="7">
    <location>
        <begin position="1499"/>
        <end position="1511"/>
    </location>
</feature>
<dbReference type="InterPro" id="IPR021726">
    <property type="entry name" value="THO_THOC2_N"/>
</dbReference>